<dbReference type="InterPro" id="IPR038883">
    <property type="entry name" value="AN11006-like"/>
</dbReference>
<organism evidence="2 3">
    <name type="scientific">Cercospora berteroae</name>
    <dbReference type="NCBI Taxonomy" id="357750"/>
    <lineage>
        <taxon>Eukaryota</taxon>
        <taxon>Fungi</taxon>
        <taxon>Dikarya</taxon>
        <taxon>Ascomycota</taxon>
        <taxon>Pezizomycotina</taxon>
        <taxon>Dothideomycetes</taxon>
        <taxon>Dothideomycetidae</taxon>
        <taxon>Mycosphaerellales</taxon>
        <taxon>Mycosphaerellaceae</taxon>
        <taxon>Cercospora</taxon>
    </lineage>
</organism>
<protein>
    <submittedName>
        <fullName evidence="2">Uncharacterized protein</fullName>
    </submittedName>
</protein>
<gene>
    <name evidence="2" type="ORF">CBER1_08825</name>
</gene>
<dbReference type="PANTHER" id="PTHR42085">
    <property type="entry name" value="F-BOX DOMAIN-CONTAINING PROTEIN"/>
    <property type="match status" value="1"/>
</dbReference>
<evidence type="ECO:0000313" key="2">
    <source>
        <dbReference type="EMBL" id="PPJ51648.1"/>
    </source>
</evidence>
<dbReference type="OrthoDB" id="5413827at2759"/>
<evidence type="ECO:0000256" key="1">
    <source>
        <dbReference type="SAM" id="MobiDB-lite"/>
    </source>
</evidence>
<reference evidence="3" key="1">
    <citation type="journal article" date="2017" name="bioRxiv">
        <title>Conservation of a gene cluster reveals novel cercosporin biosynthetic mechanisms and extends production to the genus Colletotrichum.</title>
        <authorList>
            <person name="de Jonge R."/>
            <person name="Ebert M.K."/>
            <person name="Huitt-Roehl C.R."/>
            <person name="Pal P."/>
            <person name="Suttle J.C."/>
            <person name="Spanner R.E."/>
            <person name="Neubauer J.D."/>
            <person name="Jurick W.M.II."/>
            <person name="Stott K.A."/>
            <person name="Secor G.A."/>
            <person name="Thomma B.P.H.J."/>
            <person name="Van de Peer Y."/>
            <person name="Townsend C.A."/>
            <person name="Bolton M.D."/>
        </authorList>
    </citation>
    <scope>NUCLEOTIDE SEQUENCE [LARGE SCALE GENOMIC DNA]</scope>
    <source>
        <strain evidence="3">CBS538.71</strain>
    </source>
</reference>
<name>A0A2S6BW02_9PEZI</name>
<evidence type="ECO:0000313" key="3">
    <source>
        <dbReference type="Proteomes" id="UP000237631"/>
    </source>
</evidence>
<feature type="region of interest" description="Disordered" evidence="1">
    <location>
        <begin position="89"/>
        <end position="108"/>
    </location>
</feature>
<dbReference type="AlphaFoldDB" id="A0A2S6BW02"/>
<dbReference type="PANTHER" id="PTHR42085:SF1">
    <property type="entry name" value="F-BOX DOMAIN-CONTAINING PROTEIN"/>
    <property type="match status" value="1"/>
</dbReference>
<feature type="region of interest" description="Disordered" evidence="1">
    <location>
        <begin position="1"/>
        <end position="25"/>
    </location>
</feature>
<comment type="caution">
    <text evidence="2">The sequence shown here is derived from an EMBL/GenBank/DDBJ whole genome shotgun (WGS) entry which is preliminary data.</text>
</comment>
<proteinExistence type="predicted"/>
<dbReference type="EMBL" id="PNEN01001745">
    <property type="protein sequence ID" value="PPJ51648.1"/>
    <property type="molecule type" value="Genomic_DNA"/>
</dbReference>
<accession>A0A2S6BW02</accession>
<dbReference type="Proteomes" id="UP000237631">
    <property type="component" value="Unassembled WGS sequence"/>
</dbReference>
<sequence>MTVPPDNSPANNAGGGRLAPKPLNSMMSCDAATPPIVSLSEVGDSAAADTPPLTGTLHCSKSTGVAEVFAHDGLMVATDLVTGTDDATKETANVDSRPPKSSAPSASQNDCLFLNKLPAELRNEIYELAFTSHDDEVEIDLSDFDPPRNSLLSTKGEVDLSKAEPPNISLLSTCRQIQSEATQLYQRANHQYWTDTHFVVTNLKPNDPHAPPEIQSLKQDLWGGQNPRLKSENIDRIRHIRICRRPTLEFRFIWIFTYLSKSGIWLHECVDNRQVNPSWTKYLVLETYASRAFPLWEDWYIASQKSDAEMAAKEWNHKKPSHVELGSMVFLGYD</sequence>
<keyword evidence="3" id="KW-1185">Reference proteome</keyword>